<evidence type="ECO:0000313" key="3">
    <source>
        <dbReference type="Proteomes" id="UP000306050"/>
    </source>
</evidence>
<dbReference type="GeneID" id="40726953"/>
<comment type="caution">
    <text evidence="2">The sequence shown here is derived from an EMBL/GenBank/DDBJ whole genome shotgun (WGS) entry which is preliminary data.</text>
</comment>
<dbReference type="InterPro" id="IPR036250">
    <property type="entry name" value="AcylCo_DH-like_C"/>
</dbReference>
<sequence>MPSRNLAGYSTNQAILAPESVILLEKAIRELVTEILPQVIGLSDGFGWLDWELGSSLGRKDGRVYEQLMADAEANPLNHPGSVPGLETIDQVGVYKYGSSNIGKGVPDWYSTEIGPMLKAAAKRSNL</sequence>
<dbReference type="GO" id="GO:0006635">
    <property type="term" value="P:fatty acid beta-oxidation"/>
    <property type="evidence" value="ECO:0007669"/>
    <property type="project" value="InterPro"/>
</dbReference>
<accession>A0A4U7KSE3</accession>
<gene>
    <name evidence="2" type="ORF">EX895_004058</name>
</gene>
<evidence type="ECO:0000259" key="1">
    <source>
        <dbReference type="Pfam" id="PF01756"/>
    </source>
</evidence>
<name>A0A4U7KSE3_9BASI</name>
<dbReference type="GO" id="GO:0003997">
    <property type="term" value="F:acyl-CoA oxidase activity"/>
    <property type="evidence" value="ECO:0007669"/>
    <property type="project" value="InterPro"/>
</dbReference>
<dbReference type="EMBL" id="SRRM01000014">
    <property type="protein sequence ID" value="TKY87381.1"/>
    <property type="molecule type" value="Genomic_DNA"/>
</dbReference>
<reference evidence="2 3" key="1">
    <citation type="submission" date="2019-05" db="EMBL/GenBank/DDBJ databases">
        <title>Sporisorium graminicola CBS 10092 draft sequencing and annotation.</title>
        <authorList>
            <person name="Solano-Gonzalez S."/>
            <person name="Caddick M.X."/>
            <person name="Darby A."/>
        </authorList>
    </citation>
    <scope>NUCLEOTIDE SEQUENCE [LARGE SCALE GENOMIC DNA]</scope>
    <source>
        <strain evidence="2 3">CBS 10092</strain>
    </source>
</reference>
<dbReference type="AlphaFoldDB" id="A0A4U7KSE3"/>
<protein>
    <recommendedName>
        <fullName evidence="1">Acyl-CoA oxidase C-terminal domain-containing protein</fullName>
    </recommendedName>
</protein>
<feature type="domain" description="Acyl-CoA oxidase C-terminal" evidence="1">
    <location>
        <begin position="12"/>
        <end position="80"/>
    </location>
</feature>
<organism evidence="2 3">
    <name type="scientific">Sporisorium graminicola</name>
    <dbReference type="NCBI Taxonomy" id="280036"/>
    <lineage>
        <taxon>Eukaryota</taxon>
        <taxon>Fungi</taxon>
        <taxon>Dikarya</taxon>
        <taxon>Basidiomycota</taxon>
        <taxon>Ustilaginomycotina</taxon>
        <taxon>Ustilaginomycetes</taxon>
        <taxon>Ustilaginales</taxon>
        <taxon>Ustilaginaceae</taxon>
        <taxon>Sporisorium</taxon>
    </lineage>
</organism>
<dbReference type="RefSeq" id="XP_029739366.1">
    <property type="nucleotide sequence ID" value="XM_029884656.1"/>
</dbReference>
<dbReference type="OrthoDB" id="538336at2759"/>
<dbReference type="InterPro" id="IPR002655">
    <property type="entry name" value="Acyl-CoA_oxidase_C"/>
</dbReference>
<evidence type="ECO:0000313" key="2">
    <source>
        <dbReference type="EMBL" id="TKY87381.1"/>
    </source>
</evidence>
<dbReference type="KEGG" id="sgra:EX895_004058"/>
<dbReference type="Proteomes" id="UP000306050">
    <property type="component" value="Chromosome SGRAM_22"/>
</dbReference>
<dbReference type="GO" id="GO:0005777">
    <property type="term" value="C:peroxisome"/>
    <property type="evidence" value="ECO:0007669"/>
    <property type="project" value="InterPro"/>
</dbReference>
<dbReference type="SUPFAM" id="SSF47203">
    <property type="entry name" value="Acyl-CoA dehydrogenase C-terminal domain-like"/>
    <property type="match status" value="1"/>
</dbReference>
<keyword evidence="3" id="KW-1185">Reference proteome</keyword>
<dbReference type="Pfam" id="PF01756">
    <property type="entry name" value="ACOX"/>
    <property type="match status" value="1"/>
</dbReference>
<proteinExistence type="predicted"/>